<dbReference type="PROSITE" id="PS50297">
    <property type="entry name" value="ANK_REP_REGION"/>
    <property type="match status" value="1"/>
</dbReference>
<dbReference type="VEuPathDB" id="FungiDB:BCV72DRAFT_197269"/>
<evidence type="ECO:0000256" key="8">
    <source>
        <dbReference type="PROSITE-ProRule" id="PRU00023"/>
    </source>
</evidence>
<dbReference type="SMART" id="SM00248">
    <property type="entry name" value="ANK"/>
    <property type="match status" value="2"/>
</dbReference>
<keyword evidence="4" id="KW-0805">Transcription regulation</keyword>
<keyword evidence="5 9" id="KW-0103">Bromodomain</keyword>
<dbReference type="SUPFAM" id="SSF48403">
    <property type="entry name" value="Ankyrin repeat"/>
    <property type="match status" value="1"/>
</dbReference>
<evidence type="ECO:0000313" key="12">
    <source>
        <dbReference type="EMBL" id="ORE18692.1"/>
    </source>
</evidence>
<dbReference type="InterPro" id="IPR036770">
    <property type="entry name" value="Ankyrin_rpt-contain_sf"/>
</dbReference>
<sequence>MERPKRQSTVDKDYREHKRSKKGETASSPVKEESLSPFEQLYRDVVNYRDPEDEDYDITAIFMKLPSKKEYPDYYQIIKQPIALETIKNKIDKNMYQSISQMKADIDLMVSNAKKYNMKGSQIYEDAIKIQRYVKGWQGVKEKAVLKLPGEAFNSAPKIKAIKLKAIDKPKKSSTNTKALMTAIIKREVKRALELLDTDPQIDPNELVPAEMFNDKFTWGPLHAACYYGDIKLVEALIAKGAEVEKQDTWHSATPLGWAAFGDKHNVVRLLLQKYNANKNAKNVHGQVPFELVSNQDDPRWIGLFKDTPSAQQQQQQQPQTQQEQQPQPQQMKQELPSQPSQPPPSVPLLQQAMPPPLPQQQSVQLPMMTNTMPMVSVPQPIKAFPTIPGVRQPVYQTSPDGTIRKRRGRPPKSETDALAVRPTTEIDINTFDPVAFEIELFNAIRTHTDNSNRLYSELFEDLPDRHEYPEYYSVIKNPRSLSEVAEKMQTRSYPNLYAWMSDMKLVFENALKFNEPGSRIFRDAKLLLRLLHRLKERILARLGVPVSQEDAIMRLDLASRPFDAEALSEDKRKIKRFLTSSKSRTQSIEPDHHHLTYQQQATATPMIHPLLLQQQQPQAQPSFLQHPPPFLMQPPLQSLPMMTPNAFMPPPQPPMMEQHNIELPKSPLTKASKEFYAVFAEGGSFLNELTVSSKDFSQRLTGDYFGHSIVVPPGTQTLDIQTDLPKPLKNEDKRITITVLQNNVKLNPTAGLSWTTVPLTKGMNVIKINVTANLSQPDSTVPEFKSQVYHLFITQ</sequence>
<evidence type="ECO:0000256" key="6">
    <source>
        <dbReference type="ARBA" id="ARBA00023163"/>
    </source>
</evidence>
<dbReference type="Proteomes" id="UP000242381">
    <property type="component" value="Unassembled WGS sequence"/>
</dbReference>
<reference evidence="12 13" key="1">
    <citation type="journal article" date="2016" name="Proc. Natl. Acad. Sci. U.S.A.">
        <title>Lipid metabolic changes in an early divergent fungus govern the establishment of a mutualistic symbiosis with endobacteria.</title>
        <authorList>
            <person name="Lastovetsky O.A."/>
            <person name="Gaspar M.L."/>
            <person name="Mondo S.J."/>
            <person name="LaButti K.M."/>
            <person name="Sandor L."/>
            <person name="Grigoriev I.V."/>
            <person name="Henry S.A."/>
            <person name="Pawlowska T.E."/>
        </authorList>
    </citation>
    <scope>NUCLEOTIDE SEQUENCE [LARGE SCALE GENOMIC DNA]</scope>
    <source>
        <strain evidence="12 13">ATCC 11559</strain>
    </source>
</reference>
<dbReference type="Pfam" id="PF12796">
    <property type="entry name" value="Ank_2"/>
    <property type="match status" value="1"/>
</dbReference>
<feature type="compositionally biased region" description="Low complexity" evidence="10">
    <location>
        <begin position="312"/>
        <end position="339"/>
    </location>
</feature>
<dbReference type="GO" id="GO:0006368">
    <property type="term" value="P:transcription elongation by RNA polymerase II"/>
    <property type="evidence" value="ECO:0007669"/>
    <property type="project" value="TreeGrafter"/>
</dbReference>
<keyword evidence="7" id="KW-0539">Nucleus</keyword>
<evidence type="ECO:0000256" key="4">
    <source>
        <dbReference type="ARBA" id="ARBA00023015"/>
    </source>
</evidence>
<dbReference type="InterPro" id="IPR037382">
    <property type="entry name" value="Rsc/polybromo"/>
</dbReference>
<organism evidence="12 13">
    <name type="scientific">Rhizopus microsporus</name>
    <dbReference type="NCBI Taxonomy" id="58291"/>
    <lineage>
        <taxon>Eukaryota</taxon>
        <taxon>Fungi</taxon>
        <taxon>Fungi incertae sedis</taxon>
        <taxon>Mucoromycota</taxon>
        <taxon>Mucoromycotina</taxon>
        <taxon>Mucoromycetes</taxon>
        <taxon>Mucorales</taxon>
        <taxon>Mucorineae</taxon>
        <taxon>Rhizopodaceae</taxon>
        <taxon>Rhizopus</taxon>
    </lineage>
</organism>
<dbReference type="InterPro" id="IPR036427">
    <property type="entry name" value="Bromodomain-like_sf"/>
</dbReference>
<dbReference type="GO" id="GO:0016586">
    <property type="term" value="C:RSC-type complex"/>
    <property type="evidence" value="ECO:0007669"/>
    <property type="project" value="InterPro"/>
</dbReference>
<feature type="repeat" description="ANK" evidence="8">
    <location>
        <begin position="221"/>
        <end position="249"/>
    </location>
</feature>
<dbReference type="PROSITE" id="PS50014">
    <property type="entry name" value="BROMODOMAIN_2"/>
    <property type="match status" value="2"/>
</dbReference>
<dbReference type="InterPro" id="IPR002110">
    <property type="entry name" value="Ankyrin_rpt"/>
</dbReference>
<dbReference type="OMA" id="DTWYSAT"/>
<dbReference type="SUPFAM" id="SSF47370">
    <property type="entry name" value="Bromodomain"/>
    <property type="match status" value="2"/>
</dbReference>
<dbReference type="Gene3D" id="1.20.920.10">
    <property type="entry name" value="Bromodomain-like"/>
    <property type="match status" value="2"/>
</dbReference>
<dbReference type="PANTHER" id="PTHR16062">
    <property type="entry name" value="SWI/SNF-RELATED"/>
    <property type="match status" value="1"/>
</dbReference>
<feature type="domain" description="Bromo" evidence="11">
    <location>
        <begin position="54"/>
        <end position="124"/>
    </location>
</feature>
<feature type="region of interest" description="Disordered" evidence="10">
    <location>
        <begin position="309"/>
        <end position="362"/>
    </location>
</feature>
<evidence type="ECO:0000256" key="7">
    <source>
        <dbReference type="ARBA" id="ARBA00023242"/>
    </source>
</evidence>
<dbReference type="PRINTS" id="PR00503">
    <property type="entry name" value="BROMODOMAIN"/>
</dbReference>
<dbReference type="PROSITE" id="PS00633">
    <property type="entry name" value="BROMODOMAIN_1"/>
    <property type="match status" value="1"/>
</dbReference>
<evidence type="ECO:0000256" key="2">
    <source>
        <dbReference type="ARBA" id="ARBA00022737"/>
    </source>
</evidence>
<accession>A0A1X0S318</accession>
<dbReference type="InterPro" id="IPR001487">
    <property type="entry name" value="Bromodomain"/>
</dbReference>
<keyword evidence="6" id="KW-0804">Transcription</keyword>
<proteinExistence type="predicted"/>
<evidence type="ECO:0000256" key="9">
    <source>
        <dbReference type="PROSITE-ProRule" id="PRU00035"/>
    </source>
</evidence>
<evidence type="ECO:0000256" key="3">
    <source>
        <dbReference type="ARBA" id="ARBA00022853"/>
    </source>
</evidence>
<dbReference type="SMART" id="SM00297">
    <property type="entry name" value="BROMO"/>
    <property type="match status" value="2"/>
</dbReference>
<dbReference type="GO" id="GO:0003682">
    <property type="term" value="F:chromatin binding"/>
    <property type="evidence" value="ECO:0007669"/>
    <property type="project" value="TreeGrafter"/>
</dbReference>
<evidence type="ECO:0000256" key="10">
    <source>
        <dbReference type="SAM" id="MobiDB-lite"/>
    </source>
</evidence>
<evidence type="ECO:0000256" key="1">
    <source>
        <dbReference type="ARBA" id="ARBA00004123"/>
    </source>
</evidence>
<feature type="compositionally biased region" description="Basic and acidic residues" evidence="10">
    <location>
        <begin position="1"/>
        <end position="16"/>
    </location>
</feature>
<dbReference type="EMBL" id="KV921324">
    <property type="protein sequence ID" value="ORE18692.1"/>
    <property type="molecule type" value="Genomic_DNA"/>
</dbReference>
<dbReference type="AlphaFoldDB" id="A0A1X0S318"/>
<dbReference type="PANTHER" id="PTHR16062:SF19">
    <property type="entry name" value="PROTEIN POLYBROMO-1"/>
    <property type="match status" value="1"/>
</dbReference>
<evidence type="ECO:0000256" key="5">
    <source>
        <dbReference type="ARBA" id="ARBA00023117"/>
    </source>
</evidence>
<feature type="domain" description="Bromo" evidence="11">
    <location>
        <begin position="452"/>
        <end position="522"/>
    </location>
</feature>
<feature type="region of interest" description="Disordered" evidence="10">
    <location>
        <begin position="1"/>
        <end position="35"/>
    </location>
</feature>
<dbReference type="PROSITE" id="PS50088">
    <property type="entry name" value="ANK_REPEAT"/>
    <property type="match status" value="1"/>
</dbReference>
<comment type="subcellular location">
    <subcellularLocation>
        <location evidence="1">Nucleus</location>
    </subcellularLocation>
</comment>
<evidence type="ECO:0000313" key="13">
    <source>
        <dbReference type="Proteomes" id="UP000242381"/>
    </source>
</evidence>
<keyword evidence="2" id="KW-0677">Repeat</keyword>
<feature type="region of interest" description="Disordered" evidence="10">
    <location>
        <begin position="391"/>
        <end position="416"/>
    </location>
</feature>
<gene>
    <name evidence="12" type="ORF">BCV71DRAFT_110881</name>
</gene>
<dbReference type="InterPro" id="IPR018359">
    <property type="entry name" value="Bromodomain_CS"/>
</dbReference>
<protein>
    <submittedName>
        <fullName evidence="12">Bromodomain-domain-containing protein</fullName>
    </submittedName>
</protein>
<name>A0A1X0S318_RHIZD</name>
<keyword evidence="8" id="KW-0040">ANK repeat</keyword>
<evidence type="ECO:0000259" key="11">
    <source>
        <dbReference type="PROSITE" id="PS50014"/>
    </source>
</evidence>
<dbReference type="GO" id="GO:0006338">
    <property type="term" value="P:chromatin remodeling"/>
    <property type="evidence" value="ECO:0007669"/>
    <property type="project" value="InterPro"/>
</dbReference>
<keyword evidence="3" id="KW-0156">Chromatin regulator</keyword>
<dbReference type="Pfam" id="PF00439">
    <property type="entry name" value="Bromodomain"/>
    <property type="match status" value="2"/>
</dbReference>
<dbReference type="Gene3D" id="1.25.40.20">
    <property type="entry name" value="Ankyrin repeat-containing domain"/>
    <property type="match status" value="1"/>
</dbReference>